<dbReference type="InterPro" id="IPR011009">
    <property type="entry name" value="Kinase-like_dom_sf"/>
</dbReference>
<gene>
    <name evidence="6" type="ORF">CALVIDRAFT_601264</name>
</gene>
<dbReference type="STRING" id="1330018.A0A167INL8"/>
<name>A0A167INL8_CALVF</name>
<dbReference type="InterPro" id="IPR008271">
    <property type="entry name" value="Ser/Thr_kinase_AS"/>
</dbReference>
<dbReference type="SUPFAM" id="SSF56112">
    <property type="entry name" value="Protein kinase-like (PK-like)"/>
    <property type="match status" value="1"/>
</dbReference>
<keyword evidence="4" id="KW-0723">Serine/threonine-protein kinase</keyword>
<dbReference type="GO" id="GO:0005524">
    <property type="term" value="F:ATP binding"/>
    <property type="evidence" value="ECO:0007669"/>
    <property type="project" value="UniProtKB-UniRule"/>
</dbReference>
<proteinExistence type="inferred from homology"/>
<evidence type="ECO:0000256" key="4">
    <source>
        <dbReference type="RuleBase" id="RU000304"/>
    </source>
</evidence>
<dbReference type="InterPro" id="IPR000719">
    <property type="entry name" value="Prot_kinase_dom"/>
</dbReference>
<dbReference type="Gene3D" id="3.30.200.20">
    <property type="entry name" value="Phosphorylase Kinase, domain 1"/>
    <property type="match status" value="1"/>
</dbReference>
<dbReference type="PANTHER" id="PTHR24348">
    <property type="entry name" value="SERINE/THREONINE-PROTEIN KINASE UNC-51-RELATED"/>
    <property type="match status" value="1"/>
</dbReference>
<keyword evidence="1 3" id="KW-0547">Nucleotide-binding</keyword>
<dbReference type="SMART" id="SM00220">
    <property type="entry name" value="S_TKc"/>
    <property type="match status" value="1"/>
</dbReference>
<evidence type="ECO:0000313" key="7">
    <source>
        <dbReference type="Proteomes" id="UP000076738"/>
    </source>
</evidence>
<dbReference type="Pfam" id="PF00069">
    <property type="entry name" value="Pkinase"/>
    <property type="match status" value="1"/>
</dbReference>
<dbReference type="AlphaFoldDB" id="A0A167INL8"/>
<dbReference type="GO" id="GO:0010506">
    <property type="term" value="P:regulation of autophagy"/>
    <property type="evidence" value="ECO:0007669"/>
    <property type="project" value="InterPro"/>
</dbReference>
<evidence type="ECO:0000259" key="5">
    <source>
        <dbReference type="PROSITE" id="PS50011"/>
    </source>
</evidence>
<dbReference type="PROSITE" id="PS00108">
    <property type="entry name" value="PROTEIN_KINASE_ST"/>
    <property type="match status" value="1"/>
</dbReference>
<evidence type="ECO:0000256" key="3">
    <source>
        <dbReference type="PROSITE-ProRule" id="PRU10141"/>
    </source>
</evidence>
<protein>
    <submittedName>
        <fullName evidence="6">Kinase-like protein</fullName>
    </submittedName>
</protein>
<comment type="similarity">
    <text evidence="4">Belongs to the protein kinase superfamily.</text>
</comment>
<reference evidence="6 7" key="1">
    <citation type="journal article" date="2016" name="Mol. Biol. Evol.">
        <title>Comparative Genomics of Early-Diverging Mushroom-Forming Fungi Provides Insights into the Origins of Lignocellulose Decay Capabilities.</title>
        <authorList>
            <person name="Nagy L.G."/>
            <person name="Riley R."/>
            <person name="Tritt A."/>
            <person name="Adam C."/>
            <person name="Daum C."/>
            <person name="Floudas D."/>
            <person name="Sun H."/>
            <person name="Yadav J.S."/>
            <person name="Pangilinan J."/>
            <person name="Larsson K.H."/>
            <person name="Matsuura K."/>
            <person name="Barry K."/>
            <person name="Labutti K."/>
            <person name="Kuo R."/>
            <person name="Ohm R.A."/>
            <person name="Bhattacharya S.S."/>
            <person name="Shirouzu T."/>
            <person name="Yoshinaga Y."/>
            <person name="Martin F.M."/>
            <person name="Grigoriev I.V."/>
            <person name="Hibbett D.S."/>
        </authorList>
    </citation>
    <scope>NUCLEOTIDE SEQUENCE [LARGE SCALE GENOMIC DNA]</scope>
    <source>
        <strain evidence="6 7">TUFC12733</strain>
    </source>
</reference>
<accession>A0A167INL8</accession>
<keyword evidence="6" id="KW-0808">Transferase</keyword>
<feature type="domain" description="Protein kinase" evidence="5">
    <location>
        <begin position="71"/>
        <end position="406"/>
    </location>
</feature>
<evidence type="ECO:0000313" key="6">
    <source>
        <dbReference type="EMBL" id="KZO92807.1"/>
    </source>
</evidence>
<dbReference type="GO" id="GO:0005737">
    <property type="term" value="C:cytoplasm"/>
    <property type="evidence" value="ECO:0007669"/>
    <property type="project" value="TreeGrafter"/>
</dbReference>
<evidence type="ECO:0000256" key="1">
    <source>
        <dbReference type="ARBA" id="ARBA00022741"/>
    </source>
</evidence>
<sequence length="425" mass="47605">MSSNGLKLNNMDMQAKSAFLLLDGDTLALPNNQTFRVTYKTPLPLKPESLKGLSSNDVPPDTAAISSGRYLVSSAELGNGTFGSVHLAVDVMKGRQVACKIISLKGNGSASDIKKSEKYAAVKREVEILKSLHHPNINKILEVSETHCRTKICVLLSLSTGGDLFSHLVRRTRLNEMEAKFFLLQIFYGIKYLHDNGVVHRDMKPENILLLTPPPYPRLQIADFGLARVFPRDKKEKDNKRALTVLGTVDYIAPEVAELMHLGQERMKTSAEQTAMAGDTWAIGCIGYQMFTGLQPFYPYDYMEQQAAQDRNEEAPPSEAFDVPPAPESICDDYGIPLPPVSGPPRTPAEESRDDLVRKNIMECRPDMSSSVWVSVPKAKTMIEGLLEKNHYLRWTAKRALDSSWMTVHRKEMDEMYQRTLNVDD</sequence>
<dbReference type="PANTHER" id="PTHR24348:SF68">
    <property type="entry name" value="SERINE_THREONINE-PROTEIN KINASE ATG1C"/>
    <property type="match status" value="1"/>
</dbReference>
<keyword evidence="6" id="KW-0418">Kinase</keyword>
<dbReference type="PROSITE" id="PS50011">
    <property type="entry name" value="PROTEIN_KINASE_DOM"/>
    <property type="match status" value="1"/>
</dbReference>
<evidence type="ECO:0000256" key="2">
    <source>
        <dbReference type="ARBA" id="ARBA00022840"/>
    </source>
</evidence>
<organism evidence="6 7">
    <name type="scientific">Calocera viscosa (strain TUFC12733)</name>
    <dbReference type="NCBI Taxonomy" id="1330018"/>
    <lineage>
        <taxon>Eukaryota</taxon>
        <taxon>Fungi</taxon>
        <taxon>Dikarya</taxon>
        <taxon>Basidiomycota</taxon>
        <taxon>Agaricomycotina</taxon>
        <taxon>Dacrymycetes</taxon>
        <taxon>Dacrymycetales</taxon>
        <taxon>Dacrymycetaceae</taxon>
        <taxon>Calocera</taxon>
    </lineage>
</organism>
<dbReference type="OrthoDB" id="40902at2759"/>
<dbReference type="Proteomes" id="UP000076738">
    <property type="component" value="Unassembled WGS sequence"/>
</dbReference>
<dbReference type="InterPro" id="IPR017441">
    <property type="entry name" value="Protein_kinase_ATP_BS"/>
</dbReference>
<keyword evidence="2 3" id="KW-0067">ATP-binding</keyword>
<keyword evidence="7" id="KW-1185">Reference proteome</keyword>
<dbReference type="EMBL" id="KV417307">
    <property type="protein sequence ID" value="KZO92807.1"/>
    <property type="molecule type" value="Genomic_DNA"/>
</dbReference>
<dbReference type="InterPro" id="IPR045269">
    <property type="entry name" value="Atg1-like"/>
</dbReference>
<dbReference type="Gene3D" id="1.10.510.10">
    <property type="entry name" value="Transferase(Phosphotransferase) domain 1"/>
    <property type="match status" value="1"/>
</dbReference>
<feature type="binding site" evidence="3">
    <location>
        <position position="100"/>
    </location>
    <ligand>
        <name>ATP</name>
        <dbReference type="ChEBI" id="CHEBI:30616"/>
    </ligand>
</feature>
<dbReference type="PROSITE" id="PS00107">
    <property type="entry name" value="PROTEIN_KINASE_ATP"/>
    <property type="match status" value="1"/>
</dbReference>
<dbReference type="GO" id="GO:0004674">
    <property type="term" value="F:protein serine/threonine kinase activity"/>
    <property type="evidence" value="ECO:0007669"/>
    <property type="project" value="UniProtKB-KW"/>
</dbReference>